<keyword evidence="5 8" id="KW-0812">Transmembrane</keyword>
<dbReference type="RefSeq" id="WP_125983498.1">
    <property type="nucleotide sequence ID" value="NZ_NGJS01000004.1"/>
</dbReference>
<feature type="transmembrane region" description="Helical" evidence="8">
    <location>
        <begin position="67"/>
        <end position="84"/>
    </location>
</feature>
<organism evidence="10 11">
    <name type="scientific">Vagococcus vulneris</name>
    <dbReference type="NCBI Taxonomy" id="1977869"/>
    <lineage>
        <taxon>Bacteria</taxon>
        <taxon>Bacillati</taxon>
        <taxon>Bacillota</taxon>
        <taxon>Bacilli</taxon>
        <taxon>Lactobacillales</taxon>
        <taxon>Enterococcaceae</taxon>
        <taxon>Vagococcus</taxon>
    </lineage>
</organism>
<keyword evidence="11" id="KW-1185">Reference proteome</keyword>
<evidence type="ECO:0000256" key="4">
    <source>
        <dbReference type="ARBA" id="ARBA00022475"/>
    </source>
</evidence>
<sequence length="273" mass="32071">MNDVKTVLIEQIQNFGITRRISKYEEKATYQSHYLGLVWQFLNPAIQIGIYYLVFGLGVNGGRKIDGVPYIVWMLIGIIAWFFINTSILGGSNSIYKQVGMVSKMKFPVSILPTVNMVSNFVSYRAMMIVLFVTMFGFGIYPTVYWLQYIYYFFCMVAFLFAFGILNSTITVLVRDYHIMLQSILRLLFYISGPIWEFSSNPMFKGKHAWFIHLLELNPIFYIIDGFRDSFLSREWFWEKGTQTVFFWLVVIFLLTIGSHIHMKFRARFVDFI</sequence>
<name>A0A429ZZT4_9ENTE</name>
<dbReference type="Pfam" id="PF01061">
    <property type="entry name" value="ABC2_membrane"/>
    <property type="match status" value="1"/>
</dbReference>
<keyword evidence="3 8" id="KW-0813">Transport</keyword>
<dbReference type="OrthoDB" id="9794365at2"/>
<feature type="domain" description="ABC transmembrane type-2" evidence="9">
    <location>
        <begin position="35"/>
        <end position="265"/>
    </location>
</feature>
<evidence type="ECO:0000256" key="6">
    <source>
        <dbReference type="ARBA" id="ARBA00022989"/>
    </source>
</evidence>
<dbReference type="PANTHER" id="PTHR30413:SF10">
    <property type="entry name" value="CAPSULE POLYSACCHARIDE EXPORT INNER-MEMBRANE PROTEIN CTRC"/>
    <property type="match status" value="1"/>
</dbReference>
<evidence type="ECO:0000256" key="5">
    <source>
        <dbReference type="ARBA" id="ARBA00022692"/>
    </source>
</evidence>
<comment type="caution">
    <text evidence="10">The sequence shown here is derived from an EMBL/GenBank/DDBJ whole genome shotgun (WGS) entry which is preliminary data.</text>
</comment>
<evidence type="ECO:0000256" key="3">
    <source>
        <dbReference type="ARBA" id="ARBA00022448"/>
    </source>
</evidence>
<evidence type="ECO:0000256" key="7">
    <source>
        <dbReference type="ARBA" id="ARBA00023136"/>
    </source>
</evidence>
<gene>
    <name evidence="10" type="ORF">CBF37_04330</name>
</gene>
<evidence type="ECO:0000256" key="8">
    <source>
        <dbReference type="RuleBase" id="RU361157"/>
    </source>
</evidence>
<evidence type="ECO:0000313" key="10">
    <source>
        <dbReference type="EMBL" id="RST99560.1"/>
    </source>
</evidence>
<dbReference type="AlphaFoldDB" id="A0A429ZZT4"/>
<feature type="transmembrane region" description="Helical" evidence="8">
    <location>
        <begin position="149"/>
        <end position="173"/>
    </location>
</feature>
<keyword evidence="4 8" id="KW-1003">Cell membrane</keyword>
<feature type="transmembrane region" description="Helical" evidence="8">
    <location>
        <begin position="37"/>
        <end position="55"/>
    </location>
</feature>
<dbReference type="InterPro" id="IPR047817">
    <property type="entry name" value="ABC2_TM_bact-type"/>
</dbReference>
<reference evidence="10 11" key="1">
    <citation type="submission" date="2017-05" db="EMBL/GenBank/DDBJ databases">
        <title>Vagococcus spp. assemblies.</title>
        <authorList>
            <person name="Gulvik C.A."/>
        </authorList>
    </citation>
    <scope>NUCLEOTIDE SEQUENCE [LARGE SCALE GENOMIC DNA]</scope>
    <source>
        <strain evidence="10 11">SS1995</strain>
    </source>
</reference>
<dbReference type="GO" id="GO:0005886">
    <property type="term" value="C:plasma membrane"/>
    <property type="evidence" value="ECO:0007669"/>
    <property type="project" value="UniProtKB-SubCell"/>
</dbReference>
<protein>
    <recommendedName>
        <fullName evidence="8">Transport permease protein</fullName>
    </recommendedName>
</protein>
<proteinExistence type="inferred from homology"/>
<dbReference type="GO" id="GO:0140359">
    <property type="term" value="F:ABC-type transporter activity"/>
    <property type="evidence" value="ECO:0007669"/>
    <property type="project" value="InterPro"/>
</dbReference>
<dbReference type="EMBL" id="NGJS01000004">
    <property type="protein sequence ID" value="RST99560.1"/>
    <property type="molecule type" value="Genomic_DNA"/>
</dbReference>
<dbReference type="Proteomes" id="UP000287857">
    <property type="component" value="Unassembled WGS sequence"/>
</dbReference>
<dbReference type="PANTHER" id="PTHR30413">
    <property type="entry name" value="INNER MEMBRANE TRANSPORT PERMEASE"/>
    <property type="match status" value="1"/>
</dbReference>
<evidence type="ECO:0000259" key="9">
    <source>
        <dbReference type="PROSITE" id="PS51012"/>
    </source>
</evidence>
<dbReference type="InterPro" id="IPR013525">
    <property type="entry name" value="ABC2_TM"/>
</dbReference>
<keyword evidence="6 8" id="KW-1133">Transmembrane helix</keyword>
<evidence type="ECO:0000256" key="2">
    <source>
        <dbReference type="ARBA" id="ARBA00007783"/>
    </source>
</evidence>
<keyword evidence="7 8" id="KW-0472">Membrane</keyword>
<comment type="subcellular location">
    <subcellularLocation>
        <location evidence="1 8">Cell membrane</location>
        <topology evidence="1 8">Multi-pass membrane protein</topology>
    </subcellularLocation>
</comment>
<comment type="similarity">
    <text evidence="2 8">Belongs to the ABC-2 integral membrane protein family.</text>
</comment>
<feature type="transmembrane region" description="Helical" evidence="8">
    <location>
        <begin position="122"/>
        <end position="142"/>
    </location>
</feature>
<dbReference type="GO" id="GO:0015920">
    <property type="term" value="P:lipopolysaccharide transport"/>
    <property type="evidence" value="ECO:0007669"/>
    <property type="project" value="TreeGrafter"/>
</dbReference>
<evidence type="ECO:0000313" key="11">
    <source>
        <dbReference type="Proteomes" id="UP000287857"/>
    </source>
</evidence>
<evidence type="ECO:0000256" key="1">
    <source>
        <dbReference type="ARBA" id="ARBA00004651"/>
    </source>
</evidence>
<dbReference type="PROSITE" id="PS51012">
    <property type="entry name" value="ABC_TM2"/>
    <property type="match status" value="1"/>
</dbReference>
<accession>A0A429ZZT4</accession>
<feature type="transmembrane region" description="Helical" evidence="8">
    <location>
        <begin position="244"/>
        <end position="263"/>
    </location>
</feature>
<comment type="caution">
    <text evidence="8">Lacks conserved residue(s) required for the propagation of feature annotation.</text>
</comment>